<accession>A0A1Y2CEL8</accession>
<organism evidence="1 2">
    <name type="scientific">Rhizoclosmatium globosum</name>
    <dbReference type="NCBI Taxonomy" id="329046"/>
    <lineage>
        <taxon>Eukaryota</taxon>
        <taxon>Fungi</taxon>
        <taxon>Fungi incertae sedis</taxon>
        <taxon>Chytridiomycota</taxon>
        <taxon>Chytridiomycota incertae sedis</taxon>
        <taxon>Chytridiomycetes</taxon>
        <taxon>Chytridiales</taxon>
        <taxon>Chytriomycetaceae</taxon>
        <taxon>Rhizoclosmatium</taxon>
    </lineage>
</organism>
<comment type="caution">
    <text evidence="1">The sequence shown here is derived from an EMBL/GenBank/DDBJ whole genome shotgun (WGS) entry which is preliminary data.</text>
</comment>
<evidence type="ECO:0000313" key="2">
    <source>
        <dbReference type="Proteomes" id="UP000193642"/>
    </source>
</evidence>
<evidence type="ECO:0000313" key="1">
    <source>
        <dbReference type="EMBL" id="ORY45489.1"/>
    </source>
</evidence>
<name>A0A1Y2CEL8_9FUNG</name>
<sequence>MFSVLAVYLILGHHPRAHITAEVLQQKIEQTRIHQLYPSLFITRALHTGLLHITRNPSFRHTVPFVQFLWKARESFVHAVDHVNVARILHNLNSTWYTLFRSSVFFKTFVDSTTNPLFSNKICTFGRDTVYGKIYADLVKENEDMRM</sequence>
<dbReference type="AlphaFoldDB" id="A0A1Y2CEL8"/>
<gene>
    <name evidence="1" type="ORF">BCR33DRAFT_716174</name>
</gene>
<proteinExistence type="predicted"/>
<reference evidence="1 2" key="1">
    <citation type="submission" date="2016-07" db="EMBL/GenBank/DDBJ databases">
        <title>Pervasive Adenine N6-methylation of Active Genes in Fungi.</title>
        <authorList>
            <consortium name="DOE Joint Genome Institute"/>
            <person name="Mondo S.J."/>
            <person name="Dannebaum R.O."/>
            <person name="Kuo R.C."/>
            <person name="Labutti K."/>
            <person name="Haridas S."/>
            <person name="Kuo A."/>
            <person name="Salamov A."/>
            <person name="Ahrendt S.R."/>
            <person name="Lipzen A."/>
            <person name="Sullivan W."/>
            <person name="Andreopoulos W.B."/>
            <person name="Clum A."/>
            <person name="Lindquist E."/>
            <person name="Daum C."/>
            <person name="Ramamoorthy G.K."/>
            <person name="Gryganskyi A."/>
            <person name="Culley D."/>
            <person name="Magnuson J.K."/>
            <person name="James T.Y."/>
            <person name="O'Malley M.A."/>
            <person name="Stajich J.E."/>
            <person name="Spatafora J.W."/>
            <person name="Visel A."/>
            <person name="Grigoriev I.V."/>
        </authorList>
    </citation>
    <scope>NUCLEOTIDE SEQUENCE [LARGE SCALE GENOMIC DNA]</scope>
    <source>
        <strain evidence="1 2">JEL800</strain>
    </source>
</reference>
<dbReference type="Proteomes" id="UP000193642">
    <property type="component" value="Unassembled WGS sequence"/>
</dbReference>
<protein>
    <submittedName>
        <fullName evidence="1">Uncharacterized protein</fullName>
    </submittedName>
</protein>
<dbReference type="OrthoDB" id="10013584at2759"/>
<dbReference type="EMBL" id="MCGO01000019">
    <property type="protein sequence ID" value="ORY45489.1"/>
    <property type="molecule type" value="Genomic_DNA"/>
</dbReference>
<keyword evidence="2" id="KW-1185">Reference proteome</keyword>